<keyword evidence="1" id="KW-1133">Transmembrane helix</keyword>
<evidence type="ECO:0000313" key="4">
    <source>
        <dbReference type="Proteomes" id="UP000035579"/>
    </source>
</evidence>
<protein>
    <submittedName>
        <fullName evidence="2">Uncharacterized protein</fullName>
    </submittedName>
</protein>
<evidence type="ECO:0000313" key="5">
    <source>
        <dbReference type="Proteomes" id="UP000256345"/>
    </source>
</evidence>
<evidence type="ECO:0000256" key="1">
    <source>
        <dbReference type="SAM" id="Phobius"/>
    </source>
</evidence>
<evidence type="ECO:0000313" key="3">
    <source>
        <dbReference type="EMBL" id="REG22625.1"/>
    </source>
</evidence>
<reference evidence="2 4" key="1">
    <citation type="submission" date="2015-05" db="EMBL/GenBank/DDBJ databases">
        <title>Genome assembly of Archangium gephyra DSM 2261.</title>
        <authorList>
            <person name="Sharma G."/>
            <person name="Subramanian S."/>
        </authorList>
    </citation>
    <scope>NUCLEOTIDE SEQUENCE [LARGE SCALE GENOMIC DNA]</scope>
    <source>
        <strain evidence="2 4">DSM 2261</strain>
    </source>
</reference>
<proteinExistence type="predicted"/>
<keyword evidence="1" id="KW-0812">Transmembrane</keyword>
<keyword evidence="5" id="KW-1185">Reference proteome</keyword>
<dbReference type="EMBL" id="CP011509">
    <property type="protein sequence ID" value="AKJ03594.1"/>
    <property type="molecule type" value="Genomic_DNA"/>
</dbReference>
<dbReference type="Proteomes" id="UP000256345">
    <property type="component" value="Unassembled WGS sequence"/>
</dbReference>
<evidence type="ECO:0000313" key="2">
    <source>
        <dbReference type="EMBL" id="AKJ03594.1"/>
    </source>
</evidence>
<accession>A0AAC8Q9Y5</accession>
<dbReference type="AlphaFoldDB" id="A0AAC8Q9Y5"/>
<dbReference type="Proteomes" id="UP000035579">
    <property type="component" value="Chromosome"/>
</dbReference>
<reference evidence="3 5" key="2">
    <citation type="submission" date="2018-08" db="EMBL/GenBank/DDBJ databases">
        <title>Genomic Encyclopedia of Archaeal and Bacterial Type Strains, Phase II (KMG-II): from individual species to whole genera.</title>
        <authorList>
            <person name="Goeker M."/>
        </authorList>
    </citation>
    <scope>NUCLEOTIDE SEQUENCE [LARGE SCALE GENOMIC DNA]</scope>
    <source>
        <strain evidence="3 5">DSM 2261</strain>
    </source>
</reference>
<sequence length="50" mass="5290">MTVTQSLLTFLFAAGVLTITPGVDTVIKALDRLTGCVFIVVGARLALARR</sequence>
<gene>
    <name evidence="2" type="ORF">AA314_05220</name>
    <name evidence="3" type="ORF">ATI61_119155</name>
</gene>
<dbReference type="KEGG" id="age:AA314_05220"/>
<organism evidence="2 4">
    <name type="scientific">Archangium gephyra</name>
    <dbReference type="NCBI Taxonomy" id="48"/>
    <lineage>
        <taxon>Bacteria</taxon>
        <taxon>Pseudomonadati</taxon>
        <taxon>Myxococcota</taxon>
        <taxon>Myxococcia</taxon>
        <taxon>Myxococcales</taxon>
        <taxon>Cystobacterineae</taxon>
        <taxon>Archangiaceae</taxon>
        <taxon>Archangium</taxon>
    </lineage>
</organism>
<dbReference type="EMBL" id="QUMU01000019">
    <property type="protein sequence ID" value="REG22625.1"/>
    <property type="molecule type" value="Genomic_DNA"/>
</dbReference>
<name>A0AAC8Q9Y5_9BACT</name>
<keyword evidence="1" id="KW-0472">Membrane</keyword>
<feature type="transmembrane region" description="Helical" evidence="1">
    <location>
        <begin position="32"/>
        <end position="48"/>
    </location>
</feature>